<accession>A0A3S5B6Y1</accession>
<evidence type="ECO:0000313" key="1">
    <source>
        <dbReference type="EMBL" id="VEL41928.1"/>
    </source>
</evidence>
<reference evidence="1" key="1">
    <citation type="submission" date="2018-11" db="EMBL/GenBank/DDBJ databases">
        <authorList>
            <consortium name="Pathogen Informatics"/>
        </authorList>
    </citation>
    <scope>NUCLEOTIDE SEQUENCE</scope>
</reference>
<dbReference type="EMBL" id="CAAALY010271740">
    <property type="protein sequence ID" value="VEL41928.1"/>
    <property type="molecule type" value="Genomic_DNA"/>
</dbReference>
<dbReference type="Proteomes" id="UP000784294">
    <property type="component" value="Unassembled WGS sequence"/>
</dbReference>
<comment type="caution">
    <text evidence="1">The sequence shown here is derived from an EMBL/GenBank/DDBJ whole genome shotgun (WGS) entry which is preliminary data.</text>
</comment>
<sequence>MERDIAAEQISTVFSIQSTLCMTGDIGKESVFSKFLPRSEARGLFHPKLRSTTNAVWPEAQSGRTKVDLRDSGLKLTLFLDLLRMFVRDPHSSIW</sequence>
<proteinExistence type="predicted"/>
<organism evidence="1 2">
    <name type="scientific">Protopolystoma xenopodis</name>
    <dbReference type="NCBI Taxonomy" id="117903"/>
    <lineage>
        <taxon>Eukaryota</taxon>
        <taxon>Metazoa</taxon>
        <taxon>Spiralia</taxon>
        <taxon>Lophotrochozoa</taxon>
        <taxon>Platyhelminthes</taxon>
        <taxon>Monogenea</taxon>
        <taxon>Polyopisthocotylea</taxon>
        <taxon>Polystomatidea</taxon>
        <taxon>Polystomatidae</taxon>
        <taxon>Protopolystoma</taxon>
    </lineage>
</organism>
<name>A0A3S5B6Y1_9PLAT</name>
<evidence type="ECO:0000313" key="2">
    <source>
        <dbReference type="Proteomes" id="UP000784294"/>
    </source>
</evidence>
<keyword evidence="2" id="KW-1185">Reference proteome</keyword>
<gene>
    <name evidence="1" type="ORF">PXEA_LOCUS35368</name>
</gene>
<protein>
    <submittedName>
        <fullName evidence="1">Uncharacterized protein</fullName>
    </submittedName>
</protein>
<dbReference type="AlphaFoldDB" id="A0A3S5B6Y1"/>